<name>A0ABY2DPJ9_9ACTN</name>
<dbReference type="Proteomes" id="UP000295626">
    <property type="component" value="Unassembled WGS sequence"/>
</dbReference>
<protein>
    <recommendedName>
        <fullName evidence="3">Nuclear transport factor 2 family protein</fullName>
    </recommendedName>
</protein>
<proteinExistence type="predicted"/>
<sequence length="140" mass="15254">MALPTREQLLALDEEAWDALQEDMVEAGIARTGAKLAAEVRRRVLADADLMGDFRYAQPVTAVFGSTVYDNGWFYDTYATLTFSDGGKEEEYDLSDEGGEPVRIEALVADLSGYDAVGSTSTMTLNLTNGSVEFDTYGNN</sequence>
<evidence type="ECO:0000313" key="2">
    <source>
        <dbReference type="Proteomes" id="UP000295626"/>
    </source>
</evidence>
<reference evidence="1 2" key="1">
    <citation type="submission" date="2019-02" db="EMBL/GenBank/DDBJ databases">
        <title>Draft genome sequences of novel Actinobacteria.</title>
        <authorList>
            <person name="Sahin N."/>
            <person name="Ay H."/>
            <person name="Saygin H."/>
        </authorList>
    </citation>
    <scope>NUCLEOTIDE SEQUENCE [LARGE SCALE GENOMIC DNA]</scope>
    <source>
        <strain evidence="1 2">JCM 30529</strain>
    </source>
</reference>
<dbReference type="EMBL" id="SMKE01000002">
    <property type="protein sequence ID" value="TDC02679.1"/>
    <property type="molecule type" value="Genomic_DNA"/>
</dbReference>
<organism evidence="1 2">
    <name type="scientific">Micromonospora fluostatini</name>
    <dbReference type="NCBI Taxonomy" id="1629071"/>
    <lineage>
        <taxon>Bacteria</taxon>
        <taxon>Bacillati</taxon>
        <taxon>Actinomycetota</taxon>
        <taxon>Actinomycetes</taxon>
        <taxon>Micromonosporales</taxon>
        <taxon>Micromonosporaceae</taxon>
        <taxon>Micromonospora</taxon>
    </lineage>
</organism>
<evidence type="ECO:0008006" key="3">
    <source>
        <dbReference type="Google" id="ProtNLM"/>
    </source>
</evidence>
<gene>
    <name evidence="1" type="ORF">E1091_00310</name>
</gene>
<keyword evidence="2" id="KW-1185">Reference proteome</keyword>
<comment type="caution">
    <text evidence="1">The sequence shown here is derived from an EMBL/GenBank/DDBJ whole genome shotgun (WGS) entry which is preliminary data.</text>
</comment>
<accession>A0ABY2DPJ9</accession>
<evidence type="ECO:0000313" key="1">
    <source>
        <dbReference type="EMBL" id="TDC02679.1"/>
    </source>
</evidence>